<dbReference type="PANTHER" id="PTHR40460">
    <property type="entry name" value="CHROMOSOME 1, WHOLE GENOME SHOTGUN SEQUENCE"/>
    <property type="match status" value="1"/>
</dbReference>
<comment type="similarity">
    <text evidence="1">Belongs to the UPF0337 (CsbD) family.</text>
</comment>
<evidence type="ECO:0000313" key="4">
    <source>
        <dbReference type="EMBL" id="KAF7374102.1"/>
    </source>
</evidence>
<evidence type="ECO:0000256" key="2">
    <source>
        <dbReference type="SAM" id="MobiDB-lite"/>
    </source>
</evidence>
<dbReference type="EMBL" id="JACAZH010000002">
    <property type="protein sequence ID" value="KAF7374102.1"/>
    <property type="molecule type" value="Genomic_DNA"/>
</dbReference>
<feature type="domain" description="CsbD-like" evidence="3">
    <location>
        <begin position="6"/>
        <end position="51"/>
    </location>
</feature>
<dbReference type="PANTHER" id="PTHR40460:SF1">
    <property type="entry name" value="CSBD-LIKE DOMAIN-CONTAINING PROTEIN"/>
    <property type="match status" value="1"/>
</dbReference>
<organism evidence="4 5">
    <name type="scientific">Mycena sanguinolenta</name>
    <dbReference type="NCBI Taxonomy" id="230812"/>
    <lineage>
        <taxon>Eukaryota</taxon>
        <taxon>Fungi</taxon>
        <taxon>Dikarya</taxon>
        <taxon>Basidiomycota</taxon>
        <taxon>Agaricomycotina</taxon>
        <taxon>Agaricomycetes</taxon>
        <taxon>Agaricomycetidae</taxon>
        <taxon>Agaricales</taxon>
        <taxon>Marasmiineae</taxon>
        <taxon>Mycenaceae</taxon>
        <taxon>Mycena</taxon>
    </lineage>
</organism>
<accession>A0A8H6ZAQ2</accession>
<dbReference type="InterPro" id="IPR008462">
    <property type="entry name" value="CsbD"/>
</dbReference>
<proteinExistence type="inferred from homology"/>
<dbReference type="Pfam" id="PF05532">
    <property type="entry name" value="CsbD"/>
    <property type="match status" value="1"/>
</dbReference>
<dbReference type="SUPFAM" id="SSF69047">
    <property type="entry name" value="Hypothetical protein YjbJ"/>
    <property type="match status" value="1"/>
</dbReference>
<dbReference type="OrthoDB" id="9999611at2759"/>
<feature type="compositionally biased region" description="Low complexity" evidence="2">
    <location>
        <begin position="32"/>
        <end position="42"/>
    </location>
</feature>
<dbReference type="InterPro" id="IPR036629">
    <property type="entry name" value="YjbJ_sf"/>
</dbReference>
<dbReference type="AlphaFoldDB" id="A0A8H6ZAQ2"/>
<feature type="region of interest" description="Disordered" evidence="2">
    <location>
        <begin position="20"/>
        <end position="45"/>
    </location>
</feature>
<sequence length="148" mass="15377">MNTSSQTDGKMNNAIGSAKETVGNMTGSTSMQQDGQQQQAKGKVQENVGSLVDSTMGALGSVTSTVGNTVDQLTGTLKNATGAMTGNNTQQAEGECLSSLFPFTLLARVSPSTHLFFSPSLALRADADHPLTGKMQETTGGLKKDMNM</sequence>
<dbReference type="Proteomes" id="UP000623467">
    <property type="component" value="Unassembled WGS sequence"/>
</dbReference>
<evidence type="ECO:0000259" key="3">
    <source>
        <dbReference type="Pfam" id="PF05532"/>
    </source>
</evidence>
<comment type="caution">
    <text evidence="4">The sequence shown here is derived from an EMBL/GenBank/DDBJ whole genome shotgun (WGS) entry which is preliminary data.</text>
</comment>
<reference evidence="4" key="1">
    <citation type="submission" date="2020-05" db="EMBL/GenBank/DDBJ databases">
        <title>Mycena genomes resolve the evolution of fungal bioluminescence.</title>
        <authorList>
            <person name="Tsai I.J."/>
        </authorList>
    </citation>
    <scope>NUCLEOTIDE SEQUENCE</scope>
    <source>
        <strain evidence="4">160909Yilan</strain>
    </source>
</reference>
<keyword evidence="5" id="KW-1185">Reference proteome</keyword>
<gene>
    <name evidence="4" type="ORF">MSAN_00291300</name>
</gene>
<dbReference type="Gene3D" id="1.10.1470.10">
    <property type="entry name" value="YjbJ"/>
    <property type="match status" value="1"/>
</dbReference>
<protein>
    <recommendedName>
        <fullName evidence="3">CsbD-like domain-containing protein</fullName>
    </recommendedName>
</protein>
<evidence type="ECO:0000256" key="1">
    <source>
        <dbReference type="ARBA" id="ARBA00009129"/>
    </source>
</evidence>
<evidence type="ECO:0000313" key="5">
    <source>
        <dbReference type="Proteomes" id="UP000623467"/>
    </source>
</evidence>
<name>A0A8H6ZAQ2_9AGAR</name>